<protein>
    <submittedName>
        <fullName evidence="1">Uncharacterized protein</fullName>
    </submittedName>
</protein>
<sequence>MDIRLWTIRLMASLSYSTLSRVLLVKSNHLFGASIDRFSSSDILVYPSQSESLARSPTRPIAPFFSVILLAVQFPNQ</sequence>
<accession>A0A1Y0B0D3</accession>
<evidence type="ECO:0000313" key="1">
    <source>
        <dbReference type="EMBL" id="ART30849.1"/>
    </source>
</evidence>
<name>A0A1Y0B0D3_9LAMI</name>
<dbReference type="AlphaFoldDB" id="A0A1Y0B0D3"/>
<dbReference type="EMBL" id="KY774314">
    <property type="protein sequence ID" value="ART30849.1"/>
    <property type="molecule type" value="Genomic_DNA"/>
</dbReference>
<proteinExistence type="predicted"/>
<geneLocation type="mitochondrion" evidence="1"/>
<gene>
    <name evidence="1" type="ORF">AEK19_MT0593</name>
</gene>
<organism evidence="1">
    <name type="scientific">Utricularia reniformis</name>
    <dbReference type="NCBI Taxonomy" id="192314"/>
    <lineage>
        <taxon>Eukaryota</taxon>
        <taxon>Viridiplantae</taxon>
        <taxon>Streptophyta</taxon>
        <taxon>Embryophyta</taxon>
        <taxon>Tracheophyta</taxon>
        <taxon>Spermatophyta</taxon>
        <taxon>Magnoliopsida</taxon>
        <taxon>eudicotyledons</taxon>
        <taxon>Gunneridae</taxon>
        <taxon>Pentapetalae</taxon>
        <taxon>asterids</taxon>
        <taxon>lamiids</taxon>
        <taxon>Lamiales</taxon>
        <taxon>Lentibulariaceae</taxon>
        <taxon>Utricularia</taxon>
    </lineage>
</organism>
<keyword evidence="1" id="KW-0496">Mitochondrion</keyword>
<reference evidence="1" key="1">
    <citation type="submission" date="2017-03" db="EMBL/GenBank/DDBJ databases">
        <title>The mitochondrial genome of the carnivorous plant Utricularia reniformis (Lentibulariaceae): structure, comparative analysis and evolutionary landmarks.</title>
        <authorList>
            <person name="Silva S.R."/>
            <person name="Alvarenga D.O."/>
            <person name="Michael T.P."/>
            <person name="Miranda V.F.O."/>
            <person name="Varani A.M."/>
        </authorList>
    </citation>
    <scope>NUCLEOTIDE SEQUENCE</scope>
</reference>